<dbReference type="PANTHER" id="PTHR43775:SF37">
    <property type="entry name" value="SI:DKEY-61P9.11"/>
    <property type="match status" value="1"/>
</dbReference>
<dbReference type="InterPro" id="IPR014030">
    <property type="entry name" value="Ketoacyl_synth_N"/>
</dbReference>
<dbReference type="Proteomes" id="UP000701801">
    <property type="component" value="Unassembled WGS sequence"/>
</dbReference>
<dbReference type="SUPFAM" id="SSF53901">
    <property type="entry name" value="Thiolase-like"/>
    <property type="match status" value="2"/>
</dbReference>
<keyword evidence="3" id="KW-0808">Transferase</keyword>
<evidence type="ECO:0000259" key="7">
    <source>
        <dbReference type="PROSITE" id="PS52004"/>
    </source>
</evidence>
<feature type="region of interest" description="N-terminal hotdog fold" evidence="4">
    <location>
        <begin position="1071"/>
        <end position="1211"/>
    </location>
</feature>
<dbReference type="SMART" id="SM00825">
    <property type="entry name" value="PKS_KS"/>
    <property type="match status" value="1"/>
</dbReference>
<feature type="compositionally biased region" description="Acidic residues" evidence="5">
    <location>
        <begin position="1502"/>
        <end position="1518"/>
    </location>
</feature>
<dbReference type="Gene3D" id="3.10.129.110">
    <property type="entry name" value="Polyketide synthase dehydratase"/>
    <property type="match status" value="2"/>
</dbReference>
<dbReference type="Pfam" id="PF16073">
    <property type="entry name" value="SAT"/>
    <property type="match status" value="1"/>
</dbReference>
<evidence type="ECO:0000256" key="1">
    <source>
        <dbReference type="ARBA" id="ARBA00022450"/>
    </source>
</evidence>
<feature type="region of interest" description="Disordered" evidence="5">
    <location>
        <begin position="1472"/>
        <end position="1524"/>
    </location>
</feature>
<dbReference type="Pfam" id="PF00550">
    <property type="entry name" value="PP-binding"/>
    <property type="match status" value="1"/>
</dbReference>
<dbReference type="InterPro" id="IPR020841">
    <property type="entry name" value="PKS_Beta-ketoAc_synthase_dom"/>
</dbReference>
<dbReference type="SMART" id="SM00827">
    <property type="entry name" value="PKS_AT"/>
    <property type="match status" value="1"/>
</dbReference>
<dbReference type="InterPro" id="IPR014031">
    <property type="entry name" value="Ketoacyl_synth_C"/>
</dbReference>
<feature type="region of interest" description="C-terminal hotdog fold" evidence="4">
    <location>
        <begin position="1233"/>
        <end position="1434"/>
    </location>
</feature>
<dbReference type="InterPro" id="IPR042104">
    <property type="entry name" value="PKS_dehydratase_sf"/>
</dbReference>
<dbReference type="GO" id="GO:0004315">
    <property type="term" value="F:3-oxoacyl-[acyl-carrier-protein] synthase activity"/>
    <property type="evidence" value="ECO:0007669"/>
    <property type="project" value="InterPro"/>
</dbReference>
<evidence type="ECO:0000259" key="6">
    <source>
        <dbReference type="PROSITE" id="PS50075"/>
    </source>
</evidence>
<dbReference type="GO" id="GO:0006633">
    <property type="term" value="P:fatty acid biosynthetic process"/>
    <property type="evidence" value="ECO:0007669"/>
    <property type="project" value="InterPro"/>
</dbReference>
<evidence type="ECO:0000256" key="3">
    <source>
        <dbReference type="ARBA" id="ARBA00022679"/>
    </source>
</evidence>
<feature type="domain" description="Carrier" evidence="6">
    <location>
        <begin position="1395"/>
        <end position="1472"/>
    </location>
</feature>
<dbReference type="SUPFAM" id="SSF47336">
    <property type="entry name" value="ACP-like"/>
    <property type="match status" value="1"/>
</dbReference>
<dbReference type="SUPFAM" id="SSF53474">
    <property type="entry name" value="alpha/beta-Hydrolases"/>
    <property type="match status" value="1"/>
</dbReference>
<organism evidence="9 10">
    <name type="scientific">Hymenoscyphus albidus</name>
    <dbReference type="NCBI Taxonomy" id="595503"/>
    <lineage>
        <taxon>Eukaryota</taxon>
        <taxon>Fungi</taxon>
        <taxon>Dikarya</taxon>
        <taxon>Ascomycota</taxon>
        <taxon>Pezizomycotina</taxon>
        <taxon>Leotiomycetes</taxon>
        <taxon>Helotiales</taxon>
        <taxon>Helotiaceae</taxon>
        <taxon>Hymenoscyphus</taxon>
    </lineage>
</organism>
<dbReference type="PROSITE" id="PS52004">
    <property type="entry name" value="KS3_2"/>
    <property type="match status" value="1"/>
</dbReference>
<dbReference type="InterPro" id="IPR016036">
    <property type="entry name" value="Malonyl_transacylase_ACP-bd"/>
</dbReference>
<keyword evidence="2" id="KW-0597">Phosphoprotein</keyword>
<dbReference type="EMBL" id="CAJVRM010000006">
    <property type="protein sequence ID" value="CAG8971037.1"/>
    <property type="molecule type" value="Genomic_DNA"/>
</dbReference>
<dbReference type="Gene3D" id="1.10.1200.10">
    <property type="entry name" value="ACP-like"/>
    <property type="match status" value="1"/>
</dbReference>
<dbReference type="OrthoDB" id="329835at2759"/>
<dbReference type="InterPro" id="IPR049900">
    <property type="entry name" value="PKS_mFAS_DH"/>
</dbReference>
<dbReference type="CDD" id="cd00833">
    <property type="entry name" value="PKS"/>
    <property type="match status" value="1"/>
</dbReference>
<dbReference type="PROSITE" id="PS00606">
    <property type="entry name" value="KS3_1"/>
    <property type="match status" value="1"/>
</dbReference>
<dbReference type="InterPro" id="IPR020806">
    <property type="entry name" value="PKS_PP-bd"/>
</dbReference>
<dbReference type="InterPro" id="IPR016039">
    <property type="entry name" value="Thiolase-like"/>
</dbReference>
<feature type="compositionally biased region" description="Low complexity" evidence="5">
    <location>
        <begin position="1475"/>
        <end position="1488"/>
    </location>
</feature>
<dbReference type="GO" id="GO:0031177">
    <property type="term" value="F:phosphopantetheine binding"/>
    <property type="evidence" value="ECO:0007669"/>
    <property type="project" value="InterPro"/>
</dbReference>
<evidence type="ECO:0000259" key="8">
    <source>
        <dbReference type="PROSITE" id="PS52019"/>
    </source>
</evidence>
<dbReference type="InterPro" id="IPR018201">
    <property type="entry name" value="Ketoacyl_synth_AS"/>
</dbReference>
<feature type="domain" description="PKS/mFAS DH" evidence="8">
    <location>
        <begin position="1071"/>
        <end position="1434"/>
    </location>
</feature>
<keyword evidence="1" id="KW-0596">Phosphopantetheine</keyword>
<dbReference type="SMART" id="SM00823">
    <property type="entry name" value="PKS_PP"/>
    <property type="match status" value="1"/>
</dbReference>
<dbReference type="InterPro" id="IPR016035">
    <property type="entry name" value="Acyl_Trfase/lysoPLipase"/>
</dbReference>
<dbReference type="InterPro" id="IPR032088">
    <property type="entry name" value="SAT"/>
</dbReference>
<dbReference type="InterPro" id="IPR001031">
    <property type="entry name" value="Thioesterase"/>
</dbReference>
<name>A0A9N9LE70_9HELO</name>
<accession>A0A9N9LE70</accession>
<dbReference type="Pfam" id="PF22621">
    <property type="entry name" value="CurL-like_PKS_C"/>
    <property type="match status" value="1"/>
</dbReference>
<evidence type="ECO:0000256" key="4">
    <source>
        <dbReference type="PROSITE-ProRule" id="PRU01363"/>
    </source>
</evidence>
<dbReference type="Gene3D" id="3.30.70.250">
    <property type="entry name" value="Malonyl-CoA ACP transacylase, ACP-binding"/>
    <property type="match status" value="1"/>
</dbReference>
<comment type="caution">
    <text evidence="9">The sequence shown here is derived from an EMBL/GenBank/DDBJ whole genome shotgun (WGS) entry which is preliminary data.</text>
</comment>
<protein>
    <recommendedName>
        <fullName evidence="11">Polyketide synthase</fullName>
    </recommendedName>
</protein>
<dbReference type="Gene3D" id="3.40.366.10">
    <property type="entry name" value="Malonyl-Coenzyme A Acyl Carrier Protein, domain 2"/>
    <property type="match status" value="1"/>
</dbReference>
<dbReference type="GO" id="GO:0004312">
    <property type="term" value="F:fatty acid synthase activity"/>
    <property type="evidence" value="ECO:0007669"/>
    <property type="project" value="TreeGrafter"/>
</dbReference>
<evidence type="ECO:0008006" key="11">
    <source>
        <dbReference type="Google" id="ProtNLM"/>
    </source>
</evidence>
<dbReference type="InterPro" id="IPR050091">
    <property type="entry name" value="PKS_NRPS_Biosynth_Enz"/>
</dbReference>
<dbReference type="Pfam" id="PF00698">
    <property type="entry name" value="Acyl_transf_1"/>
    <property type="match status" value="1"/>
</dbReference>
<dbReference type="SUPFAM" id="SSF55048">
    <property type="entry name" value="Probable ACP-binding domain of malonyl-CoA ACP transacylase"/>
    <property type="match status" value="1"/>
</dbReference>
<dbReference type="Pfam" id="PF00109">
    <property type="entry name" value="ketoacyl-synt"/>
    <property type="match status" value="2"/>
</dbReference>
<proteinExistence type="predicted"/>
<evidence type="ECO:0000313" key="10">
    <source>
        <dbReference type="Proteomes" id="UP000701801"/>
    </source>
</evidence>
<feature type="domain" description="Ketosynthase family 3 (KS3)" evidence="7">
    <location>
        <begin position="313"/>
        <end position="683"/>
    </location>
</feature>
<comment type="caution">
    <text evidence="4">Lacks conserved residue(s) required for the propagation of feature annotation.</text>
</comment>
<dbReference type="SUPFAM" id="SSF52151">
    <property type="entry name" value="FabD/lysophospholipase-like"/>
    <property type="match status" value="1"/>
</dbReference>
<gene>
    <name evidence="9" type="ORF">HYALB_00005275</name>
</gene>
<dbReference type="Gene3D" id="3.40.50.1820">
    <property type="entry name" value="alpha/beta hydrolase"/>
    <property type="match status" value="1"/>
</dbReference>
<dbReference type="InterPro" id="IPR014043">
    <property type="entry name" value="Acyl_transferase_dom"/>
</dbReference>
<dbReference type="Pfam" id="PF02801">
    <property type="entry name" value="Ketoacyl-synt_C"/>
    <property type="match status" value="1"/>
</dbReference>
<evidence type="ECO:0000256" key="2">
    <source>
        <dbReference type="ARBA" id="ARBA00022553"/>
    </source>
</evidence>
<dbReference type="InterPro" id="IPR001227">
    <property type="entry name" value="Ac_transferase_dom_sf"/>
</dbReference>
<keyword evidence="10" id="KW-1185">Reference proteome</keyword>
<dbReference type="Pfam" id="PF00975">
    <property type="entry name" value="Thioesterase"/>
    <property type="match status" value="1"/>
</dbReference>
<dbReference type="InterPro" id="IPR006162">
    <property type="entry name" value="Ppantetheine_attach_site"/>
</dbReference>
<dbReference type="InterPro" id="IPR029058">
    <property type="entry name" value="AB_hydrolase_fold"/>
</dbReference>
<reference evidence="9" key="1">
    <citation type="submission" date="2021-07" db="EMBL/GenBank/DDBJ databases">
        <authorList>
            <person name="Durling M."/>
        </authorList>
    </citation>
    <scope>NUCLEOTIDE SEQUENCE</scope>
</reference>
<dbReference type="PROSITE" id="PS50075">
    <property type="entry name" value="CARRIER"/>
    <property type="match status" value="1"/>
</dbReference>
<dbReference type="Gene3D" id="3.30.70.3290">
    <property type="match status" value="1"/>
</dbReference>
<evidence type="ECO:0000313" key="9">
    <source>
        <dbReference type="EMBL" id="CAG8971037.1"/>
    </source>
</evidence>
<dbReference type="PANTHER" id="PTHR43775">
    <property type="entry name" value="FATTY ACID SYNTHASE"/>
    <property type="match status" value="1"/>
</dbReference>
<sequence>MDRVLRESVGDYSSLLELADQYRHKADEVGLARAFLLHAVRSGMLLQWVKRQPDLLSATEPKPQALGISGGLTNLSTLAISKDFASLYAAVLEAARMFVRLCRFTSVRSRAMEDRPGVWGLAVLGIAPDELSKVLDQFQQAMGVPPIERAKVGVTGDRWSTVIGPPSVLEFVIHKCPALKNLPKNELSIHALQHVVTVSQADLEWMVGDSALHNIPILPDFNVWGMDEPHAAYGCWGDLLRAVVLQVLSLPLDIKKVIGQLNTWLGTGNVHCDVKVIGPSSHLGYLASAMKGAGNTTTLHTDKSLEGTGLPKSDRIAIVGMTGRGPGSDNLEEFWNVIMSKQDLCREVPKDRFDIEEFYCEKHNDTCHRQFLMSAYEALEVAGYSDGPDGQTRAVDPKRIAAFYGQANDDWHMVSHYTLGCDAYTLQGAQRAFGAGRIAYHFGWEGPTYSLDSACASSASALHLACMSLLTKDIDMAVVGGANITNYPHSWTSLSKSGVLSDTGNCKTYRDDADGYCRADYEGSIVVKRLEDAVAQNDNILAVVAGSGRNHSGNSTSITTSDAVIQLAVTNFFKHRTGIEPLVVEGVKANIGHSEAAAGMAALLKCLMMLQPKEFKSVDHKPRRILLNNFDAAGGNCCVVIEDYIPAAKQGLDPRPSHVFATSAKTQNSFHANKRNLVKSLRENPDANIQGIAYSTTARRMHHPIRFACSASTTEELINKLELDVPDMAPTKASPIVFVFTVQGSHYAGMGSELYATCDTFRETVDLCSSICEEHKFSAFADIIIDKNVDFSTKDTIQTQLAVVTLEIGLAAFWRSCGIQPSMVMGHSLGEYVALHISGVLSLADVLYLVGHRARMFLERCEAGACAMLAVSAPAAAVQDMLDQTPSSSCTIACINSSNATVVSGTTDDVVELQRTLTLPPNILAVDYGFHSFQMDPMINAYISLAAGVTCSIPKIPVASTVTASIIDTDVCSSFIRSTLSISPSKILPTIEKDTNPWVSISKSLAGTYNNGINIDWLALNTPFTDGLKLLNLPAYSWDMKDYWITYTEANEKKKTLAPAEAPTSQISTCAQYVVQQSSSPELTVVTLGASTDSLGFSALINGHQIRGVSIAPGSVFCDAGLAAAKYILQSSGKEIAENSILTIRDVSLKRPFTQASVDSKGELLTTAVVDRSSSDWIGISWKASSKESSFNIGNCTVVAVDALNLQADWDRVSYFAQARMNEIIRSVKEGSGHRMLKDVFYALFSRTVKYAVHFKLIKEAFISLDFEEVVAEVVLQNDPKGTHFAASPYWGRQYLTYVRVSRRDSDTTTCDVYIFESNKLVMQCSRLRFHEVSNETLDRLLGKVVLGNPSIKPQIPRNLTTSPIPTTKNIVSIKLESTPKKEETQVIAEEEKVTSSTGVFEIILDSIAKATGTKISDLTDDIQLAELGVDSIMGIEIAARANSSTDSGLTPSFMLDYPTIGELRNQFSDHRRSSLSAASETSSSDFSFVERTPEGTSECSMTEEEIASNPSPEDDDSPAPNTRVILLQGRPSSGKQPFYLIADGTGSIATYIHLAPFKSKMPIYGIDSPYLQCPSRYTPEAGIPSAAKFIVEALIRVQPEGAFQIGGFSGGAMLAYEVCRQLAAAGRSVDSLLLIDMCCLRPAGSQSKSEIGWKIYESIASQSGGWDSSKNTQQHLKAIFTNVAAYHPAPMTTDERPKRTAIILAKKGLVDRISSDVRTMDLLAKPNIPTKAFTGFMKDGRMGAIAWGLPHKTDADLGPNGWERFVGEARCSSIDADHLEMPMPTHVHLLQKGMEEAFEYLI</sequence>
<dbReference type="Gene3D" id="3.40.47.10">
    <property type="match status" value="2"/>
</dbReference>
<dbReference type="InterPro" id="IPR009081">
    <property type="entry name" value="PP-bd_ACP"/>
</dbReference>
<dbReference type="InterPro" id="IPR036736">
    <property type="entry name" value="ACP-like_sf"/>
</dbReference>
<dbReference type="PROSITE" id="PS52019">
    <property type="entry name" value="PKS_MFAS_DH"/>
    <property type="match status" value="1"/>
</dbReference>
<dbReference type="PROSITE" id="PS00012">
    <property type="entry name" value="PHOSPHOPANTETHEINE"/>
    <property type="match status" value="1"/>
</dbReference>
<evidence type="ECO:0000256" key="5">
    <source>
        <dbReference type="SAM" id="MobiDB-lite"/>
    </source>
</evidence>